<sequence>LELRYSTEQLEFLDTMTSIRKGRLVSDLYTKPTDRHLYLHMDSSHTESTKKAIPYGLVGMCITTTTTATNTSTIKTTTSTTTSCYYNYC</sequence>
<evidence type="ECO:0000313" key="1">
    <source>
        <dbReference type="EMBL" id="KAH3776131.1"/>
    </source>
</evidence>
<reference evidence="1" key="1">
    <citation type="journal article" date="2019" name="bioRxiv">
        <title>The Genome of the Zebra Mussel, Dreissena polymorpha: A Resource for Invasive Species Research.</title>
        <authorList>
            <person name="McCartney M.A."/>
            <person name="Auch B."/>
            <person name="Kono T."/>
            <person name="Mallez S."/>
            <person name="Zhang Y."/>
            <person name="Obille A."/>
            <person name="Becker A."/>
            <person name="Abrahante J.E."/>
            <person name="Garbe J."/>
            <person name="Badalamenti J.P."/>
            <person name="Herman A."/>
            <person name="Mangelson H."/>
            <person name="Liachko I."/>
            <person name="Sullivan S."/>
            <person name="Sone E.D."/>
            <person name="Koren S."/>
            <person name="Silverstein K.A.T."/>
            <person name="Beckman K.B."/>
            <person name="Gohl D.M."/>
        </authorList>
    </citation>
    <scope>NUCLEOTIDE SEQUENCE</scope>
    <source>
        <strain evidence="1">Duluth1</strain>
        <tissue evidence="1">Whole animal</tissue>
    </source>
</reference>
<evidence type="ECO:0000313" key="2">
    <source>
        <dbReference type="Proteomes" id="UP000828390"/>
    </source>
</evidence>
<comment type="caution">
    <text evidence="1">The sequence shown here is derived from an EMBL/GenBank/DDBJ whole genome shotgun (WGS) entry which is preliminary data.</text>
</comment>
<accession>A0A9D4EAF2</accession>
<reference evidence="1" key="2">
    <citation type="submission" date="2020-11" db="EMBL/GenBank/DDBJ databases">
        <authorList>
            <person name="McCartney M.A."/>
            <person name="Auch B."/>
            <person name="Kono T."/>
            <person name="Mallez S."/>
            <person name="Becker A."/>
            <person name="Gohl D.M."/>
            <person name="Silverstein K.A.T."/>
            <person name="Koren S."/>
            <person name="Bechman K.B."/>
            <person name="Herman A."/>
            <person name="Abrahante J.E."/>
            <person name="Garbe J."/>
        </authorList>
    </citation>
    <scope>NUCLEOTIDE SEQUENCE</scope>
    <source>
        <strain evidence="1">Duluth1</strain>
        <tissue evidence="1">Whole animal</tissue>
    </source>
</reference>
<gene>
    <name evidence="1" type="ORF">DPMN_177545</name>
</gene>
<dbReference type="EMBL" id="JAIWYP010000009">
    <property type="protein sequence ID" value="KAH3776131.1"/>
    <property type="molecule type" value="Genomic_DNA"/>
</dbReference>
<dbReference type="Proteomes" id="UP000828390">
    <property type="component" value="Unassembled WGS sequence"/>
</dbReference>
<organism evidence="1 2">
    <name type="scientific">Dreissena polymorpha</name>
    <name type="common">Zebra mussel</name>
    <name type="synonym">Mytilus polymorpha</name>
    <dbReference type="NCBI Taxonomy" id="45954"/>
    <lineage>
        <taxon>Eukaryota</taxon>
        <taxon>Metazoa</taxon>
        <taxon>Spiralia</taxon>
        <taxon>Lophotrochozoa</taxon>
        <taxon>Mollusca</taxon>
        <taxon>Bivalvia</taxon>
        <taxon>Autobranchia</taxon>
        <taxon>Heteroconchia</taxon>
        <taxon>Euheterodonta</taxon>
        <taxon>Imparidentia</taxon>
        <taxon>Neoheterodontei</taxon>
        <taxon>Myida</taxon>
        <taxon>Dreissenoidea</taxon>
        <taxon>Dreissenidae</taxon>
        <taxon>Dreissena</taxon>
    </lineage>
</organism>
<feature type="non-terminal residue" evidence="1">
    <location>
        <position position="1"/>
    </location>
</feature>
<protein>
    <submittedName>
        <fullName evidence="1">Uncharacterized protein</fullName>
    </submittedName>
</protein>
<proteinExistence type="predicted"/>
<name>A0A9D4EAF2_DREPO</name>
<keyword evidence="2" id="KW-1185">Reference proteome</keyword>
<dbReference type="AlphaFoldDB" id="A0A9D4EAF2"/>